<gene>
    <name evidence="1" type="ORF">X975_10601</name>
</gene>
<dbReference type="AlphaFoldDB" id="A0A087SZ11"/>
<proteinExistence type="predicted"/>
<organism evidence="1 2">
    <name type="scientific">Stegodyphus mimosarum</name>
    <name type="common">African social velvet spider</name>
    <dbReference type="NCBI Taxonomy" id="407821"/>
    <lineage>
        <taxon>Eukaryota</taxon>
        <taxon>Metazoa</taxon>
        <taxon>Ecdysozoa</taxon>
        <taxon>Arthropoda</taxon>
        <taxon>Chelicerata</taxon>
        <taxon>Arachnida</taxon>
        <taxon>Araneae</taxon>
        <taxon>Araneomorphae</taxon>
        <taxon>Entelegynae</taxon>
        <taxon>Eresoidea</taxon>
        <taxon>Eresidae</taxon>
        <taxon>Stegodyphus</taxon>
    </lineage>
</organism>
<evidence type="ECO:0000313" key="2">
    <source>
        <dbReference type="Proteomes" id="UP000054359"/>
    </source>
</evidence>
<protein>
    <submittedName>
        <fullName evidence="1">Uncharacterized protein</fullName>
    </submittedName>
</protein>
<sequence length="103" mass="11714">MNIEGIWNQQSLLLSFTNTCICARSVPVLCCTHCPMSRRKHECMLLKISFTRVTKIQHFSKSSSQEMRAGATSMIKRQTGIDAHQLPCTPKRVAYRSSESRHS</sequence>
<dbReference type="EMBL" id="KK112616">
    <property type="protein sequence ID" value="KFM58100.1"/>
    <property type="molecule type" value="Genomic_DNA"/>
</dbReference>
<name>A0A087SZ11_STEMI</name>
<accession>A0A087SZ11</accession>
<keyword evidence="2" id="KW-1185">Reference proteome</keyword>
<reference evidence="1 2" key="1">
    <citation type="submission" date="2013-11" db="EMBL/GenBank/DDBJ databases">
        <title>Genome sequencing of Stegodyphus mimosarum.</title>
        <authorList>
            <person name="Bechsgaard J."/>
        </authorList>
    </citation>
    <scope>NUCLEOTIDE SEQUENCE [LARGE SCALE GENOMIC DNA]</scope>
</reference>
<feature type="non-terminal residue" evidence="1">
    <location>
        <position position="103"/>
    </location>
</feature>
<dbReference type="Proteomes" id="UP000054359">
    <property type="component" value="Unassembled WGS sequence"/>
</dbReference>
<evidence type="ECO:0000313" key="1">
    <source>
        <dbReference type="EMBL" id="KFM58100.1"/>
    </source>
</evidence>